<dbReference type="Proteomes" id="UP001595548">
    <property type="component" value="Unassembled WGS sequence"/>
</dbReference>
<comment type="caution">
    <text evidence="6">Lacks conserved residue(s) required for the propagation of feature annotation.</text>
</comment>
<dbReference type="PANTHER" id="PTHR23427:SF2">
    <property type="entry name" value="SURFEIT LOCUS PROTEIN 1"/>
    <property type="match status" value="1"/>
</dbReference>
<dbReference type="InterPro" id="IPR045214">
    <property type="entry name" value="Surf1/Surf4"/>
</dbReference>
<evidence type="ECO:0000256" key="5">
    <source>
        <dbReference type="ARBA" id="ARBA00023136"/>
    </source>
</evidence>
<organism evidence="7 8">
    <name type="scientific">Gilvimarinus japonicus</name>
    <dbReference type="NCBI Taxonomy" id="1796469"/>
    <lineage>
        <taxon>Bacteria</taxon>
        <taxon>Pseudomonadati</taxon>
        <taxon>Pseudomonadota</taxon>
        <taxon>Gammaproteobacteria</taxon>
        <taxon>Cellvibrionales</taxon>
        <taxon>Cellvibrionaceae</taxon>
        <taxon>Gilvimarinus</taxon>
    </lineage>
</organism>
<reference evidence="8" key="1">
    <citation type="journal article" date="2019" name="Int. J. Syst. Evol. Microbiol.">
        <title>The Global Catalogue of Microorganisms (GCM) 10K type strain sequencing project: providing services to taxonomists for standard genome sequencing and annotation.</title>
        <authorList>
            <consortium name="The Broad Institute Genomics Platform"/>
            <consortium name="The Broad Institute Genome Sequencing Center for Infectious Disease"/>
            <person name="Wu L."/>
            <person name="Ma J."/>
        </authorList>
    </citation>
    <scope>NUCLEOTIDE SEQUENCE [LARGE SCALE GENOMIC DNA]</scope>
    <source>
        <strain evidence="8">KCTC 52141</strain>
    </source>
</reference>
<protein>
    <recommendedName>
        <fullName evidence="6">SURF1-like protein</fullName>
    </recommendedName>
</protein>
<accession>A0ABV7HRF2</accession>
<dbReference type="RefSeq" id="WP_339617833.1">
    <property type="nucleotide sequence ID" value="NZ_AP031500.1"/>
</dbReference>
<keyword evidence="4 6" id="KW-1133">Transmembrane helix</keyword>
<gene>
    <name evidence="7" type="ORF">ACFOEB_02680</name>
</gene>
<evidence type="ECO:0000256" key="1">
    <source>
        <dbReference type="ARBA" id="ARBA00004370"/>
    </source>
</evidence>
<sequence length="230" mass="25881">MFFPLLLTLGFWQLSRAEQKRDILQQIHERQAGAPVALADTSLAALKPYTRVIARGQFDNQHLWLIDNRQRDGRIGFEVVQIFELENDQRVLLNRGWLAADVSRTQLPEVPLVTGSVSIFAELYPVSQHPLLNAQGETSQWPRVITEVDVAVMGESVGKSLAPGILKLDEASPGAFRTGWQAVNMMPERHTGYALQWFGLALALAILTLFANTNLATLWRYYRHSSTTKK</sequence>
<dbReference type="CDD" id="cd06662">
    <property type="entry name" value="SURF1"/>
    <property type="match status" value="1"/>
</dbReference>
<dbReference type="Pfam" id="PF02104">
    <property type="entry name" value="SURF1"/>
    <property type="match status" value="1"/>
</dbReference>
<dbReference type="PROSITE" id="PS50895">
    <property type="entry name" value="SURF1"/>
    <property type="match status" value="1"/>
</dbReference>
<evidence type="ECO:0000313" key="7">
    <source>
        <dbReference type="EMBL" id="MFC3154091.1"/>
    </source>
</evidence>
<evidence type="ECO:0000256" key="2">
    <source>
        <dbReference type="ARBA" id="ARBA00007165"/>
    </source>
</evidence>
<feature type="transmembrane region" description="Helical" evidence="6">
    <location>
        <begin position="197"/>
        <end position="222"/>
    </location>
</feature>
<dbReference type="PANTHER" id="PTHR23427">
    <property type="entry name" value="SURFEIT LOCUS PROTEIN"/>
    <property type="match status" value="1"/>
</dbReference>
<evidence type="ECO:0000256" key="3">
    <source>
        <dbReference type="ARBA" id="ARBA00022692"/>
    </source>
</evidence>
<comment type="similarity">
    <text evidence="2 6">Belongs to the SURF1 family.</text>
</comment>
<dbReference type="InterPro" id="IPR002994">
    <property type="entry name" value="Surf1/Shy1"/>
</dbReference>
<dbReference type="EMBL" id="JBHRTL010000004">
    <property type="protein sequence ID" value="MFC3154091.1"/>
    <property type="molecule type" value="Genomic_DNA"/>
</dbReference>
<evidence type="ECO:0000256" key="6">
    <source>
        <dbReference type="RuleBase" id="RU363076"/>
    </source>
</evidence>
<comment type="caution">
    <text evidence="7">The sequence shown here is derived from an EMBL/GenBank/DDBJ whole genome shotgun (WGS) entry which is preliminary data.</text>
</comment>
<keyword evidence="3 6" id="KW-0812">Transmembrane</keyword>
<keyword evidence="6" id="KW-1003">Cell membrane</keyword>
<proteinExistence type="inferred from homology"/>
<comment type="subcellular location">
    <subcellularLocation>
        <location evidence="6">Cell membrane</location>
        <topology evidence="6">Multi-pass membrane protein</topology>
    </subcellularLocation>
    <subcellularLocation>
        <location evidence="1">Membrane</location>
    </subcellularLocation>
</comment>
<name>A0ABV7HRF2_9GAMM</name>
<evidence type="ECO:0000256" key="4">
    <source>
        <dbReference type="ARBA" id="ARBA00022989"/>
    </source>
</evidence>
<keyword evidence="8" id="KW-1185">Reference proteome</keyword>
<keyword evidence="5 6" id="KW-0472">Membrane</keyword>
<evidence type="ECO:0000313" key="8">
    <source>
        <dbReference type="Proteomes" id="UP001595548"/>
    </source>
</evidence>